<keyword evidence="2 5" id="KW-0808">Transferase</keyword>
<evidence type="ECO:0000313" key="6">
    <source>
        <dbReference type="Proteomes" id="UP000299794"/>
    </source>
</evidence>
<dbReference type="GO" id="GO:0009307">
    <property type="term" value="P:DNA restriction-modification system"/>
    <property type="evidence" value="ECO:0007669"/>
    <property type="project" value="UniProtKB-KW"/>
</dbReference>
<evidence type="ECO:0000256" key="4">
    <source>
        <dbReference type="SAM" id="Phobius"/>
    </source>
</evidence>
<dbReference type="Gene3D" id="3.40.50.150">
    <property type="entry name" value="Vaccinia Virus protein VP39"/>
    <property type="match status" value="1"/>
</dbReference>
<dbReference type="AlphaFoldDB" id="A0A479ZPH1"/>
<keyword evidence="4" id="KW-0812">Transmembrane</keyword>
<evidence type="ECO:0000256" key="2">
    <source>
        <dbReference type="ARBA" id="ARBA00022679"/>
    </source>
</evidence>
<keyword evidence="1 5" id="KW-0489">Methyltransferase</keyword>
<dbReference type="Pfam" id="PF00145">
    <property type="entry name" value="DNA_methylase"/>
    <property type="match status" value="1"/>
</dbReference>
<protein>
    <submittedName>
        <fullName evidence="5">Cytosine-specific methyltransferase</fullName>
    </submittedName>
</protein>
<organism evidence="5 6">
    <name type="scientific">Planktothrix agardhii CCAP 1459/11A</name>
    <dbReference type="NCBI Taxonomy" id="282420"/>
    <lineage>
        <taxon>Bacteria</taxon>
        <taxon>Bacillati</taxon>
        <taxon>Cyanobacteriota</taxon>
        <taxon>Cyanophyceae</taxon>
        <taxon>Oscillatoriophycideae</taxon>
        <taxon>Oscillatoriales</taxon>
        <taxon>Microcoleaceae</taxon>
        <taxon>Planktothrix</taxon>
    </lineage>
</organism>
<gene>
    <name evidence="5" type="ORF">PA905_35680</name>
</gene>
<dbReference type="EMBL" id="BJCD01000008">
    <property type="protein sequence ID" value="GCL34387.1"/>
    <property type="molecule type" value="Genomic_DNA"/>
</dbReference>
<name>A0A479ZPH1_PLAAG</name>
<sequence>MKTIKFIDLFAGIGGIRLAFEKAALALEFKPQCLLSSEINQDSRWVYQANFKDNIIVFVALLPVKRIVYKGFPIIFVYIIMMIRLIINWEILLVLM</sequence>
<accession>A0A479ZPH1</accession>
<comment type="caution">
    <text evidence="5">The sequence shown here is derived from an EMBL/GenBank/DDBJ whole genome shotgun (WGS) entry which is preliminary data.</text>
</comment>
<keyword evidence="4" id="KW-1133">Transmembrane helix</keyword>
<dbReference type="InterPro" id="IPR001525">
    <property type="entry name" value="C5_MeTfrase"/>
</dbReference>
<reference evidence="6" key="1">
    <citation type="submission" date="2019-02" db="EMBL/GenBank/DDBJ databases">
        <title>Draft genome sequence of Planktothrix agardhii NIES-905.</title>
        <authorList>
            <person name="Yamaguchi H."/>
            <person name="Suzuki S."/>
            <person name="Kawachi M."/>
        </authorList>
    </citation>
    <scope>NUCLEOTIDE SEQUENCE [LARGE SCALE GENOMIC DNA]</scope>
    <source>
        <strain evidence="6">CCAP 1459/11A</strain>
    </source>
</reference>
<dbReference type="Proteomes" id="UP000299794">
    <property type="component" value="Unassembled WGS sequence"/>
</dbReference>
<dbReference type="GO" id="GO:0008168">
    <property type="term" value="F:methyltransferase activity"/>
    <property type="evidence" value="ECO:0007669"/>
    <property type="project" value="UniProtKB-KW"/>
</dbReference>
<dbReference type="SUPFAM" id="SSF53335">
    <property type="entry name" value="S-adenosyl-L-methionine-dependent methyltransferases"/>
    <property type="match status" value="1"/>
</dbReference>
<evidence type="ECO:0000313" key="5">
    <source>
        <dbReference type="EMBL" id="GCL34387.1"/>
    </source>
</evidence>
<keyword evidence="4" id="KW-0472">Membrane</keyword>
<evidence type="ECO:0000256" key="1">
    <source>
        <dbReference type="ARBA" id="ARBA00022603"/>
    </source>
</evidence>
<dbReference type="InterPro" id="IPR029063">
    <property type="entry name" value="SAM-dependent_MTases_sf"/>
</dbReference>
<evidence type="ECO:0000256" key="3">
    <source>
        <dbReference type="ARBA" id="ARBA00022747"/>
    </source>
</evidence>
<dbReference type="GO" id="GO:0032259">
    <property type="term" value="P:methylation"/>
    <property type="evidence" value="ECO:0007669"/>
    <property type="project" value="UniProtKB-KW"/>
</dbReference>
<proteinExistence type="predicted"/>
<keyword evidence="3" id="KW-0680">Restriction system</keyword>
<feature type="transmembrane region" description="Helical" evidence="4">
    <location>
        <begin position="75"/>
        <end position="95"/>
    </location>
</feature>